<evidence type="ECO:0000313" key="2">
    <source>
        <dbReference type="EMBL" id="PHH63610.1"/>
    </source>
</evidence>
<protein>
    <submittedName>
        <fullName evidence="2">Uncharacterized protein</fullName>
    </submittedName>
</protein>
<evidence type="ECO:0000256" key="1">
    <source>
        <dbReference type="SAM" id="MobiDB-lite"/>
    </source>
</evidence>
<evidence type="ECO:0000313" key="3">
    <source>
        <dbReference type="Proteomes" id="UP000226192"/>
    </source>
</evidence>
<keyword evidence="3" id="KW-1185">Reference proteome</keyword>
<dbReference type="AlphaFoldDB" id="A0A2C5Y841"/>
<name>A0A2C5Y841_9HYPO</name>
<proteinExistence type="predicted"/>
<gene>
    <name evidence="2" type="ORF">CDD81_5702</name>
</gene>
<comment type="caution">
    <text evidence="2">The sequence shown here is derived from an EMBL/GenBank/DDBJ whole genome shotgun (WGS) entry which is preliminary data.</text>
</comment>
<feature type="region of interest" description="Disordered" evidence="1">
    <location>
        <begin position="70"/>
        <end position="100"/>
    </location>
</feature>
<dbReference type="EMBL" id="NJET01000046">
    <property type="protein sequence ID" value="PHH63610.1"/>
    <property type="molecule type" value="Genomic_DNA"/>
</dbReference>
<accession>A0A2C5Y841</accession>
<reference evidence="2 3" key="1">
    <citation type="submission" date="2017-06" db="EMBL/GenBank/DDBJ databases">
        <title>Ant-infecting Ophiocordyceps genomes reveal a high diversity of potential behavioral manipulation genes and a possible major role for enterotoxins.</title>
        <authorList>
            <person name="De Bekker C."/>
            <person name="Evans H.C."/>
            <person name="Brachmann A."/>
            <person name="Hughes D.P."/>
        </authorList>
    </citation>
    <scope>NUCLEOTIDE SEQUENCE [LARGE SCALE GENOMIC DNA]</scope>
    <source>
        <strain evidence="2 3">Map64</strain>
    </source>
</reference>
<sequence>MPQGFSVLGSLVKPRKQLYMVSASGFSANIIKLRLPLATSQPTRLARLQARNRAVALTQLATRMGHKTAVQKHPPGATGSHLVFLSAKSQQQQGPPGDIA</sequence>
<dbReference type="Proteomes" id="UP000226192">
    <property type="component" value="Unassembled WGS sequence"/>
</dbReference>
<organism evidence="2 3">
    <name type="scientific">Ophiocordyceps australis</name>
    <dbReference type="NCBI Taxonomy" id="1399860"/>
    <lineage>
        <taxon>Eukaryota</taxon>
        <taxon>Fungi</taxon>
        <taxon>Dikarya</taxon>
        <taxon>Ascomycota</taxon>
        <taxon>Pezizomycotina</taxon>
        <taxon>Sordariomycetes</taxon>
        <taxon>Hypocreomycetidae</taxon>
        <taxon>Hypocreales</taxon>
        <taxon>Ophiocordycipitaceae</taxon>
        <taxon>Ophiocordyceps</taxon>
    </lineage>
</organism>